<protein>
    <submittedName>
        <fullName evidence="4">AMP-binding protein</fullName>
    </submittedName>
</protein>
<evidence type="ECO:0000259" key="3">
    <source>
        <dbReference type="Pfam" id="PF00501"/>
    </source>
</evidence>
<evidence type="ECO:0000256" key="1">
    <source>
        <dbReference type="ARBA" id="ARBA00006432"/>
    </source>
</evidence>
<dbReference type="OrthoDB" id="8870348at2"/>
<reference evidence="4 5" key="1">
    <citation type="submission" date="2019-11" db="EMBL/GenBank/DDBJ databases">
        <title>Genome of Strain BIT-d1.</title>
        <authorList>
            <person name="Yang Y."/>
        </authorList>
    </citation>
    <scope>NUCLEOTIDE SEQUENCE [LARGE SCALE GENOMIC DNA]</scope>
    <source>
        <strain evidence="4 5">BIT-d1</strain>
    </source>
</reference>
<dbReference type="InterPro" id="IPR042099">
    <property type="entry name" value="ANL_N_sf"/>
</dbReference>
<name>A0A6I3LP81_9FLAO</name>
<dbReference type="Gene3D" id="3.40.50.12780">
    <property type="entry name" value="N-terminal domain of ligase-like"/>
    <property type="match status" value="1"/>
</dbReference>
<dbReference type="InterPro" id="IPR000873">
    <property type="entry name" value="AMP-dep_synth/lig_dom"/>
</dbReference>
<accession>A0A6I3LP81</accession>
<evidence type="ECO:0000313" key="4">
    <source>
        <dbReference type="EMBL" id="MTG97962.1"/>
    </source>
</evidence>
<keyword evidence="2" id="KW-0436">Ligase</keyword>
<dbReference type="EMBL" id="WMJX01000012">
    <property type="protein sequence ID" value="MTG97962.1"/>
    <property type="molecule type" value="Genomic_DNA"/>
</dbReference>
<dbReference type="GO" id="GO:0006631">
    <property type="term" value="P:fatty acid metabolic process"/>
    <property type="evidence" value="ECO:0007669"/>
    <property type="project" value="TreeGrafter"/>
</dbReference>
<feature type="domain" description="AMP-dependent synthetase/ligase" evidence="3">
    <location>
        <begin position="58"/>
        <end position="203"/>
    </location>
</feature>
<keyword evidence="5" id="KW-1185">Reference proteome</keyword>
<dbReference type="AlphaFoldDB" id="A0A6I3LP81"/>
<dbReference type="SUPFAM" id="SSF56801">
    <property type="entry name" value="Acetyl-CoA synthetase-like"/>
    <property type="match status" value="1"/>
</dbReference>
<dbReference type="RefSeq" id="WP_155091999.1">
    <property type="nucleotide sequence ID" value="NZ_CP102754.1"/>
</dbReference>
<comment type="caution">
    <text evidence="4">The sequence shown here is derived from an EMBL/GenBank/DDBJ whole genome shotgun (WGS) entry which is preliminary data.</text>
</comment>
<dbReference type="PANTHER" id="PTHR43201">
    <property type="entry name" value="ACYL-COA SYNTHETASE"/>
    <property type="match status" value="1"/>
</dbReference>
<dbReference type="Proteomes" id="UP000438760">
    <property type="component" value="Unassembled WGS sequence"/>
</dbReference>
<dbReference type="PANTHER" id="PTHR43201:SF5">
    <property type="entry name" value="MEDIUM-CHAIN ACYL-COA LIGASE ACSF2, MITOCHONDRIAL"/>
    <property type="match status" value="1"/>
</dbReference>
<dbReference type="GO" id="GO:0031956">
    <property type="term" value="F:medium-chain fatty acid-CoA ligase activity"/>
    <property type="evidence" value="ECO:0007669"/>
    <property type="project" value="TreeGrafter"/>
</dbReference>
<dbReference type="InterPro" id="IPR045851">
    <property type="entry name" value="AMP-bd_C_sf"/>
</dbReference>
<dbReference type="Pfam" id="PF00501">
    <property type="entry name" value="AMP-binding"/>
    <property type="match status" value="1"/>
</dbReference>
<dbReference type="Gene3D" id="3.30.300.30">
    <property type="match status" value="1"/>
</dbReference>
<evidence type="ECO:0000313" key="5">
    <source>
        <dbReference type="Proteomes" id="UP000438760"/>
    </source>
</evidence>
<evidence type="ECO:0000256" key="2">
    <source>
        <dbReference type="ARBA" id="ARBA00022598"/>
    </source>
</evidence>
<comment type="similarity">
    <text evidence="1">Belongs to the ATP-dependent AMP-binding enzyme family.</text>
</comment>
<proteinExistence type="inferred from homology"/>
<gene>
    <name evidence="4" type="ORF">GJV76_07375</name>
</gene>
<sequence length="343" mass="38613">MRNYIHPHFRLNGHKFNFIEELRSYGGELLLSDEEHLIDLGTLIVSWFDEKEYVELTTSGTTGPPKVIQIRKESMINSAKATGTFFGIGEGSKALLCMSTKYVGGKLMLIRSLILGWELDFVKPTSSPLLGNVKTYDFVAMVPMQVEHSLKELAKVKTIIIGGAKVSQALKDKLKGVETKVYETYGMTETVTHIAAKLIEEDCFTALPHAQIAVDERKCLVIKAPAVSEDLVVTNDIVEIIGDRQFVWCGRFDNVINSGGVKLFPEQIEEKLSKRIPYRFFVAAKEDDYLGNKLVLVIESEPYTLPEDVFCDLHRFEKPKEVQFVNAFVETGSGKVKRKENIK</sequence>
<organism evidence="4 5">
    <name type="scientific">Myroides albus</name>
    <dbReference type="NCBI Taxonomy" id="2562892"/>
    <lineage>
        <taxon>Bacteria</taxon>
        <taxon>Pseudomonadati</taxon>
        <taxon>Bacteroidota</taxon>
        <taxon>Flavobacteriia</taxon>
        <taxon>Flavobacteriales</taxon>
        <taxon>Flavobacteriaceae</taxon>
        <taxon>Myroides</taxon>
    </lineage>
</organism>